<keyword evidence="1" id="KW-0732">Signal</keyword>
<evidence type="ECO:0000313" key="2">
    <source>
        <dbReference type="EMBL" id="MCS4278159.1"/>
    </source>
</evidence>
<feature type="signal peptide" evidence="1">
    <location>
        <begin position="1"/>
        <end position="23"/>
    </location>
</feature>
<dbReference type="RefSeq" id="WP_259258907.1">
    <property type="nucleotide sequence ID" value="NZ_JANUEK010000001.1"/>
</dbReference>
<evidence type="ECO:0000313" key="3">
    <source>
        <dbReference type="Proteomes" id="UP001320691"/>
    </source>
</evidence>
<comment type="caution">
    <text evidence="2">The sequence shown here is derived from an EMBL/GenBank/DDBJ whole genome shotgun (WGS) entry which is preliminary data.</text>
</comment>
<dbReference type="Pfam" id="PF12893">
    <property type="entry name" value="Lumazine_bd_2"/>
    <property type="match status" value="1"/>
</dbReference>
<dbReference type="Gene3D" id="3.10.450.50">
    <property type="match status" value="1"/>
</dbReference>
<feature type="chain" id="PRO_5044003363" description="Lumazine-binding protein" evidence="1">
    <location>
        <begin position="24"/>
        <end position="149"/>
    </location>
</feature>
<dbReference type="Proteomes" id="UP001320691">
    <property type="component" value="Unassembled WGS sequence"/>
</dbReference>
<name>A0AAW5PDP9_9GAMM</name>
<dbReference type="EMBL" id="JANUEK010000001">
    <property type="protein sequence ID" value="MCS4278159.1"/>
    <property type="molecule type" value="Genomic_DNA"/>
</dbReference>
<evidence type="ECO:0000256" key="1">
    <source>
        <dbReference type="SAM" id="SignalP"/>
    </source>
</evidence>
<evidence type="ECO:0008006" key="4">
    <source>
        <dbReference type="Google" id="ProtNLM"/>
    </source>
</evidence>
<proteinExistence type="predicted"/>
<dbReference type="InterPro" id="IPR039437">
    <property type="entry name" value="FrzH/put_lumazine-bd"/>
</dbReference>
<dbReference type="InterPro" id="IPR032710">
    <property type="entry name" value="NTF2-like_dom_sf"/>
</dbReference>
<accession>A0AAW5PDP9</accession>
<dbReference type="SUPFAM" id="SSF54427">
    <property type="entry name" value="NTF2-like"/>
    <property type="match status" value="1"/>
</dbReference>
<organism evidence="2 3">
    <name type="scientific">Stenotrophomonas rhizophila</name>
    <dbReference type="NCBI Taxonomy" id="216778"/>
    <lineage>
        <taxon>Bacteria</taxon>
        <taxon>Pseudomonadati</taxon>
        <taxon>Pseudomonadota</taxon>
        <taxon>Gammaproteobacteria</taxon>
        <taxon>Lysobacterales</taxon>
        <taxon>Lysobacteraceae</taxon>
        <taxon>Stenotrophomonas</taxon>
    </lineage>
</organism>
<sequence>MKRSLLCAIFSAALLFSPTTVLAQTSDHDAVDQLMQKMLRGFEAGDPALIFEVLRKDGVVVGYSPAAGRMVTQTTEEWAKGFTGEPATDEAQRKRSYRILDVTPHAAQVKLTLDYPGWDGEDYLALLKIDGKWMIVSKSWSGQRKLPAS</sequence>
<dbReference type="AlphaFoldDB" id="A0AAW5PDP9"/>
<gene>
    <name evidence="2" type="ORF">M2412_000120</name>
</gene>
<protein>
    <recommendedName>
        <fullName evidence="4">Lumazine-binding protein</fullName>
    </recommendedName>
</protein>
<reference evidence="2" key="1">
    <citation type="submission" date="2022-08" db="EMBL/GenBank/DDBJ databases">
        <title>Genomic analyses of the natural microbiome of Caenorhabditis elegans.</title>
        <authorList>
            <person name="Samuel B."/>
        </authorList>
    </citation>
    <scope>NUCLEOTIDE SEQUENCE</scope>
    <source>
        <strain evidence="2">BIGb0277</strain>
    </source>
</reference>